<proteinExistence type="inferred from homology"/>
<evidence type="ECO:0000313" key="7">
    <source>
        <dbReference type="Proteomes" id="UP000019149"/>
    </source>
</evidence>
<reference evidence="6 7" key="1">
    <citation type="journal article" date="2013" name="Nat. Genet.">
        <title>The genome of the hydatid tapeworm Echinococcus granulosus.</title>
        <authorList>
            <person name="Zheng H."/>
            <person name="Zhang W."/>
            <person name="Zhang L."/>
            <person name="Zhang Z."/>
            <person name="Li J."/>
            <person name="Lu G."/>
            <person name="Zhu Y."/>
            <person name="Wang Y."/>
            <person name="Huang Y."/>
            <person name="Liu J."/>
            <person name="Kang H."/>
            <person name="Chen J."/>
            <person name="Wang L."/>
            <person name="Chen A."/>
            <person name="Yu S."/>
            <person name="Gao Z."/>
            <person name="Jin L."/>
            <person name="Gu W."/>
            <person name="Wang Z."/>
            <person name="Zhao L."/>
            <person name="Shi B."/>
            <person name="Wen H."/>
            <person name="Lin R."/>
            <person name="Jones M.K."/>
            <person name="Brejova B."/>
            <person name="Vinar T."/>
            <person name="Zhao G."/>
            <person name="McManus D.P."/>
            <person name="Chen Z."/>
            <person name="Zhou Y."/>
            <person name="Wang S."/>
        </authorList>
    </citation>
    <scope>NUCLEOTIDE SEQUENCE [LARGE SCALE GENOMIC DNA]</scope>
</reference>
<comment type="function">
    <text evidence="3">Essential component of the cytosolic iron-sulfur (Fe/S) protein assembly machinery. Required for the maturation of extramitochondrial Fe/S proteins.</text>
</comment>
<keyword evidence="7" id="KW-1185">Reference proteome</keyword>
<organism evidence="6 7">
    <name type="scientific">Echinococcus granulosus</name>
    <name type="common">Hydatid tapeworm</name>
    <dbReference type="NCBI Taxonomy" id="6210"/>
    <lineage>
        <taxon>Eukaryota</taxon>
        <taxon>Metazoa</taxon>
        <taxon>Spiralia</taxon>
        <taxon>Lophotrochozoa</taxon>
        <taxon>Platyhelminthes</taxon>
        <taxon>Cestoda</taxon>
        <taxon>Eucestoda</taxon>
        <taxon>Cyclophyllidea</taxon>
        <taxon>Taeniidae</taxon>
        <taxon>Echinococcus</taxon>
        <taxon>Echinococcus granulosus group</taxon>
    </lineage>
</organism>
<dbReference type="InterPro" id="IPR036322">
    <property type="entry name" value="WD40_repeat_dom_sf"/>
</dbReference>
<dbReference type="GO" id="GO:0016226">
    <property type="term" value="P:iron-sulfur cluster assembly"/>
    <property type="evidence" value="ECO:0007669"/>
    <property type="project" value="UniProtKB-UniRule"/>
</dbReference>
<evidence type="ECO:0000256" key="1">
    <source>
        <dbReference type="ARBA" id="ARBA00022574"/>
    </source>
</evidence>
<comment type="caution">
    <text evidence="6">The sequence shown here is derived from an EMBL/GenBank/DDBJ whole genome shotgun (WGS) entry which is preliminary data.</text>
</comment>
<dbReference type="PANTHER" id="PTHR19920">
    <property type="entry name" value="WD40 PROTEIN CIAO1"/>
    <property type="match status" value="1"/>
</dbReference>
<dbReference type="PROSITE" id="PS50294">
    <property type="entry name" value="WD_REPEATS_REGION"/>
    <property type="match status" value="3"/>
</dbReference>
<sequence length="745" mass="82007">MQHASGAAFPTPSPPPPRGVLPTILPTSSMHQHHHQQNALMDKFTKCSECFSRFTFLSFPPALEATHSNRQAVGDPSAKVKRLQTLSHHEERVWCVSWNNAGTILASCGEDKSVCLWVTEGPTWKCAFSSTDNHIRTVRHVSWSPSDRYLATASFDSTVAICRVEVTDGTIDLLSIAILEGHTSEVKCVTWSPSGCLLATCGRDKSVWIWEFDDEEDFQCVSVLQPHRGDVKYVFWHPIKEMLGSTSYDNTINLYKEELDDWAVVCKLIGHESTVWKAEFSPNGQFLASVSEDTSIKLWHELPDEKSPHWVCFKTLAGYHNAPVFGLAWTPCGHYLATCGGDNSVYVFRINLTPGNLVSEVSTEDVVVWQHLSKSHGSDVNCVAWRPKICEPKDAVMRAAYLLATAGDDRQVNLWGMPLDLDSICHALHAQSEEDELDWRSCNAVSDSLVGLTPNAFLGMLDFGDAKASFDSVTIFPELALKMDECPVGGGDRRSFEKDGYFGGSETIRVGIKRLPVDQADAAAAQKKLRLDVVAEQARYIEAISQWNEDDQVELFCLLLSHMSQTQRSRINSRIRFGEEGVAIVSDDSLRHEPALKQWWETAHSFRGVVGAEGAGGLEASDRWAPSAPATPLVTASTSVCVGTTRMLGRSCEHQALTKWQIPSLCARKQNLHPPTPIALGKAPELIGLFVAPTCDHCHGAQTFPWAAEAGSAPHSGGALTHANLRRLFGYLSSLVHPSSLFVST</sequence>
<protein>
    <recommendedName>
        <fullName evidence="3">Probable cytosolic iron-sulfur protein assembly protein CIAO1 homolog</fullName>
    </recommendedName>
</protein>
<dbReference type="CDD" id="cd00200">
    <property type="entry name" value="WD40"/>
    <property type="match status" value="1"/>
</dbReference>
<dbReference type="PROSITE" id="PS50082">
    <property type="entry name" value="WD_REPEATS_2"/>
    <property type="match status" value="4"/>
</dbReference>
<dbReference type="PROSITE" id="PS00678">
    <property type="entry name" value="WD_REPEATS_1"/>
    <property type="match status" value="1"/>
</dbReference>
<feature type="repeat" description="WD" evidence="4">
    <location>
        <begin position="86"/>
        <end position="117"/>
    </location>
</feature>
<dbReference type="InterPro" id="IPR028608">
    <property type="entry name" value="CIAO1/Cia1"/>
</dbReference>
<evidence type="ECO:0000256" key="3">
    <source>
        <dbReference type="HAMAP-Rule" id="MF_03037"/>
    </source>
</evidence>
<gene>
    <name evidence="6" type="ORF">EGR_09164</name>
</gene>
<dbReference type="GeneID" id="36344879"/>
<dbReference type="GO" id="GO:0097361">
    <property type="term" value="C:cytosolic [4Fe-4S] assembly targeting complex"/>
    <property type="evidence" value="ECO:0007669"/>
    <property type="project" value="InterPro"/>
</dbReference>
<dbReference type="KEGG" id="egl:EGR_09164"/>
<dbReference type="Proteomes" id="UP000019149">
    <property type="component" value="Unassembled WGS sequence"/>
</dbReference>
<dbReference type="Gene3D" id="6.10.250.1840">
    <property type="match status" value="1"/>
</dbReference>
<evidence type="ECO:0000313" key="6">
    <source>
        <dbReference type="EMBL" id="EUB55960.1"/>
    </source>
</evidence>
<evidence type="ECO:0000256" key="2">
    <source>
        <dbReference type="ARBA" id="ARBA00022737"/>
    </source>
</evidence>
<dbReference type="InterPro" id="IPR015943">
    <property type="entry name" value="WD40/YVTN_repeat-like_dom_sf"/>
</dbReference>
<dbReference type="RefSeq" id="XP_024347156.1">
    <property type="nucleotide sequence ID" value="XM_024498413.1"/>
</dbReference>
<dbReference type="InterPro" id="IPR019775">
    <property type="entry name" value="WD40_repeat_CS"/>
</dbReference>
<comment type="similarity">
    <text evidence="3">Belongs to the WD repeat CIA1 family.</text>
</comment>
<dbReference type="HAMAP" id="MF_03037">
    <property type="entry name" value="ciao1"/>
    <property type="match status" value="1"/>
</dbReference>
<dbReference type="Pfam" id="PF00400">
    <property type="entry name" value="WD40"/>
    <property type="match status" value="6"/>
</dbReference>
<feature type="repeat" description="WD" evidence="4">
    <location>
        <begin position="268"/>
        <end position="299"/>
    </location>
</feature>
<keyword evidence="1 4" id="KW-0853">WD repeat</keyword>
<evidence type="ECO:0000256" key="4">
    <source>
        <dbReference type="PROSITE-ProRule" id="PRU00221"/>
    </source>
</evidence>
<dbReference type="InterPro" id="IPR001680">
    <property type="entry name" value="WD40_rpt"/>
</dbReference>
<evidence type="ECO:0000256" key="5">
    <source>
        <dbReference type="SAM" id="MobiDB-lite"/>
    </source>
</evidence>
<name>W6U4C1_ECHGR</name>
<dbReference type="PANTHER" id="PTHR19920:SF0">
    <property type="entry name" value="CYTOSOLIC IRON-SULFUR PROTEIN ASSEMBLY PROTEIN CIAO1-RELATED"/>
    <property type="match status" value="1"/>
</dbReference>
<accession>W6U4C1</accession>
<feature type="repeat" description="WD" evidence="4">
    <location>
        <begin position="179"/>
        <end position="220"/>
    </location>
</feature>
<feature type="region of interest" description="Disordered" evidence="5">
    <location>
        <begin position="1"/>
        <end position="25"/>
    </location>
</feature>
<keyword evidence="2" id="KW-0677">Repeat</keyword>
<dbReference type="AlphaFoldDB" id="W6U4C1"/>
<feature type="repeat" description="WD" evidence="4">
    <location>
        <begin position="131"/>
        <end position="161"/>
    </location>
</feature>
<dbReference type="STRING" id="6210.W6U4C1"/>
<dbReference type="SUPFAM" id="SSF50978">
    <property type="entry name" value="WD40 repeat-like"/>
    <property type="match status" value="1"/>
</dbReference>
<dbReference type="Gene3D" id="2.130.10.10">
    <property type="entry name" value="YVTN repeat-like/Quinoprotein amine dehydrogenase"/>
    <property type="match status" value="1"/>
</dbReference>
<dbReference type="EMBL" id="APAU02000135">
    <property type="protein sequence ID" value="EUB55960.1"/>
    <property type="molecule type" value="Genomic_DNA"/>
</dbReference>
<dbReference type="CTD" id="36344879"/>
<dbReference type="SMART" id="SM00320">
    <property type="entry name" value="WD40"/>
    <property type="match status" value="7"/>
</dbReference>
<dbReference type="OrthoDB" id="284782at2759"/>